<feature type="compositionally biased region" description="Polar residues" evidence="1">
    <location>
        <begin position="651"/>
        <end position="663"/>
    </location>
</feature>
<dbReference type="InterPro" id="IPR051640">
    <property type="entry name" value="GRB10-interact_GYF"/>
</dbReference>
<evidence type="ECO:0000313" key="4">
    <source>
        <dbReference type="Proteomes" id="UP001374579"/>
    </source>
</evidence>
<feature type="compositionally biased region" description="Low complexity" evidence="1">
    <location>
        <begin position="1067"/>
        <end position="1079"/>
    </location>
</feature>
<feature type="compositionally biased region" description="Basic and acidic residues" evidence="1">
    <location>
        <begin position="282"/>
        <end position="319"/>
    </location>
</feature>
<dbReference type="EMBL" id="JBAMIC010000019">
    <property type="protein sequence ID" value="KAK7093431.1"/>
    <property type="molecule type" value="Genomic_DNA"/>
</dbReference>
<feature type="compositionally biased region" description="Basic and acidic residues" evidence="1">
    <location>
        <begin position="146"/>
        <end position="176"/>
    </location>
</feature>
<feature type="compositionally biased region" description="Low complexity" evidence="1">
    <location>
        <begin position="1038"/>
        <end position="1056"/>
    </location>
</feature>
<feature type="compositionally biased region" description="Basic and acidic residues" evidence="1">
    <location>
        <begin position="731"/>
        <end position="793"/>
    </location>
</feature>
<dbReference type="PANTHER" id="PTHR14445">
    <property type="entry name" value="GRB10 INTERACTING GYF PROTEIN"/>
    <property type="match status" value="1"/>
</dbReference>
<feature type="compositionally biased region" description="Basic and acidic residues" evidence="1">
    <location>
        <begin position="949"/>
        <end position="972"/>
    </location>
</feature>
<name>A0AAN9AUC6_9CAEN</name>
<dbReference type="PANTHER" id="PTHR14445:SF36">
    <property type="entry name" value="FI03272P-RELATED"/>
    <property type="match status" value="1"/>
</dbReference>
<dbReference type="Pfam" id="PF02213">
    <property type="entry name" value="GYF"/>
    <property type="match status" value="1"/>
</dbReference>
<dbReference type="InterPro" id="IPR003169">
    <property type="entry name" value="GYF"/>
</dbReference>
<dbReference type="SUPFAM" id="SSF55277">
    <property type="entry name" value="GYF domain"/>
    <property type="match status" value="1"/>
</dbReference>
<evidence type="ECO:0000256" key="1">
    <source>
        <dbReference type="SAM" id="MobiDB-lite"/>
    </source>
</evidence>
<feature type="compositionally biased region" description="Low complexity" evidence="1">
    <location>
        <begin position="616"/>
        <end position="644"/>
    </location>
</feature>
<proteinExistence type="predicted"/>
<feature type="compositionally biased region" description="Basic and acidic residues" evidence="1">
    <location>
        <begin position="809"/>
        <end position="896"/>
    </location>
</feature>
<dbReference type="PROSITE" id="PS50829">
    <property type="entry name" value="GYF"/>
    <property type="match status" value="1"/>
</dbReference>
<feature type="compositionally biased region" description="Basic and acidic residues" evidence="1">
    <location>
        <begin position="329"/>
        <end position="341"/>
    </location>
</feature>
<feature type="compositionally biased region" description="Basic and acidic residues" evidence="1">
    <location>
        <begin position="1006"/>
        <end position="1017"/>
    </location>
</feature>
<comment type="caution">
    <text evidence="3">The sequence shown here is derived from an EMBL/GenBank/DDBJ whole genome shotgun (WGS) entry which is preliminary data.</text>
</comment>
<feature type="domain" description="GYF" evidence="2">
    <location>
        <begin position="429"/>
        <end position="477"/>
    </location>
</feature>
<feature type="compositionally biased region" description="Basic and acidic residues" evidence="1">
    <location>
        <begin position="206"/>
        <end position="236"/>
    </location>
</feature>
<feature type="region of interest" description="Disordered" evidence="1">
    <location>
        <begin position="97"/>
        <end position="379"/>
    </location>
</feature>
<dbReference type="Proteomes" id="UP001374579">
    <property type="component" value="Unassembled WGS sequence"/>
</dbReference>
<organism evidence="3 4">
    <name type="scientific">Littorina saxatilis</name>
    <dbReference type="NCBI Taxonomy" id="31220"/>
    <lineage>
        <taxon>Eukaryota</taxon>
        <taxon>Metazoa</taxon>
        <taxon>Spiralia</taxon>
        <taxon>Lophotrochozoa</taxon>
        <taxon>Mollusca</taxon>
        <taxon>Gastropoda</taxon>
        <taxon>Caenogastropoda</taxon>
        <taxon>Littorinimorpha</taxon>
        <taxon>Littorinoidea</taxon>
        <taxon>Littorinidae</taxon>
        <taxon>Littorina</taxon>
    </lineage>
</organism>
<sequence length="1283" mass="144556">MADTMKFGPEWLRALSDGPNSTAPVLAPSSKFKMADYRYGREEMLALFQPPYKAPAYIQQFSQIYVEDTQTPICLLPLSEDEERLMALGVNSMRTSRGGGVPLRGGRGGAVDRGRGRGRGRGELYSIRGPMENGDIGGGFGRPRGPNKDGWEEVGNRKLDRGYSRPFEEVEREGHPRYSRSMSSENWRDKGPVGPAGPAEEEDDGDWRKTGSRDRWATRTSWREPGRGGVEIDRHNGAFSRGRGFKTDDRGRRLGHDDVPEWADDGADEMGTFDSSGAFVSNKERPHFYHDHRAERDPSRELADPPQDKEAARPERREPPPQAQAEPRQQQEESPPRRNDSSSRLSTSSQLSNGTVPSPRQGSGGPSSPAPPQQENGVSAQVASLVAAAVSAAPMLPSMPQGVTLANIIMDEKTEPKNAAATSLTDENALKWLYTDPQGAVQGPFLAEEMAQWFSAGYFTMNLLVKRGCDEQFQPLGELMKRWGHVPFLPGTPPPPLLKTAPAAEPVPVSTPPVVTLQAPAPTPTPSFTLAQGGGSTETLLAQQQLLLQHQILQVQMSMRQLQMQTLAGLQEQETFKALDPPQQQQLSLQMMQSNPLVLQHMQQLQQLQALQQHSQQQQTSQGQSQPTSAAAAATLQQQTQPPQSGVDVSLSASSPIFNRSVSQPPPTNEGQGDIPSIWGTAPPAGNWSNSQPGSVWELENTQVPQTVKSDMEKLRQEKEAEFARMLEAERKRQEEIQKQQDELRRQTEALQRERERMEKEKDELERQRQLDLQRVEETRRLEGEEQKRRQMQEAEEERLRHQKVARQRQAEEQRRKEEEQRMRDEDQRREEELQKRQEEEERKTEEMRRKRDAEEKALEELKRMEETRRQQEGEKQRLRDAEKQQQEAEAQRKQQQEFQRQQQEALKRLQQQQAMQNIQLPSSANWARQRETGGSGQSRPLAEIQQEEEIKQLQQQKERQELMRIQQEHLSHQQQLQQQQQKSWASNLAAQQSSRGKSLAEIQEEQERQLQQERKKQQQQNQQQAKVMSLSQAAVWGAGPPSIAPSAPSTPWSAGIWGGDAPTWGSAPVAQSAPAPSAKRSGKDNTIGAEFPALRTPKASKAKQPAAKSAPAQPKPKKEEEAVQRLFKGQVQSKDEFTLWCETFLSTMETQIDVETFVSFLQAVESPYEVHDYVKNYLGEGKNAREFGKQFLEKRSHYKNKARNEKRQEEESIWGPAPALNPREGRGAVQPSASDGFTEVGSKAKGGKKKKKMQKLDCSTMLGFTVEKDPNRKNAGEIEGLE</sequence>
<feature type="compositionally biased region" description="Low complexity" evidence="1">
    <location>
        <begin position="342"/>
        <end position="361"/>
    </location>
</feature>
<dbReference type="CDD" id="cd00072">
    <property type="entry name" value="GYF"/>
    <property type="match status" value="1"/>
</dbReference>
<feature type="compositionally biased region" description="Low complexity" evidence="1">
    <location>
        <begin position="1098"/>
        <end position="1113"/>
    </location>
</feature>
<dbReference type="Gene3D" id="3.30.1490.40">
    <property type="match status" value="1"/>
</dbReference>
<accession>A0AAN9AUC6</accession>
<gene>
    <name evidence="3" type="ORF">V1264_007190</name>
</gene>
<feature type="region of interest" description="Disordered" evidence="1">
    <location>
        <begin position="1199"/>
        <end position="1255"/>
    </location>
</feature>
<feature type="compositionally biased region" description="Basic and acidic residues" evidence="1">
    <location>
        <begin position="245"/>
        <end position="259"/>
    </location>
</feature>
<feature type="compositionally biased region" description="Gly residues" evidence="1">
    <location>
        <begin position="97"/>
        <end position="109"/>
    </location>
</feature>
<reference evidence="3 4" key="1">
    <citation type="submission" date="2024-02" db="EMBL/GenBank/DDBJ databases">
        <title>Chromosome-scale genome assembly of the rough periwinkle Littorina saxatilis.</title>
        <authorList>
            <person name="De Jode A."/>
            <person name="Faria R."/>
            <person name="Formenti G."/>
            <person name="Sims Y."/>
            <person name="Smith T.P."/>
            <person name="Tracey A."/>
            <person name="Wood J.M.D."/>
            <person name="Zagrodzka Z.B."/>
            <person name="Johannesson K."/>
            <person name="Butlin R.K."/>
            <person name="Leder E.H."/>
        </authorList>
    </citation>
    <scope>NUCLEOTIDE SEQUENCE [LARGE SCALE GENOMIC DNA]</scope>
    <source>
        <strain evidence="3">Snail1</strain>
        <tissue evidence="3">Muscle</tissue>
    </source>
</reference>
<dbReference type="GO" id="GO:0005829">
    <property type="term" value="C:cytosol"/>
    <property type="evidence" value="ECO:0007669"/>
    <property type="project" value="TreeGrafter"/>
</dbReference>
<feature type="compositionally biased region" description="Low complexity" evidence="1">
    <location>
        <begin position="897"/>
        <end position="920"/>
    </location>
</feature>
<dbReference type="InterPro" id="IPR035445">
    <property type="entry name" value="GYF-like_dom_sf"/>
</dbReference>
<feature type="compositionally biased region" description="Low complexity" evidence="1">
    <location>
        <begin position="973"/>
        <end position="982"/>
    </location>
</feature>
<protein>
    <recommendedName>
        <fullName evidence="2">GYF domain-containing protein</fullName>
    </recommendedName>
</protein>
<feature type="region of interest" description="Disordered" evidence="1">
    <location>
        <begin position="731"/>
        <end position="1124"/>
    </location>
</feature>
<feature type="compositionally biased region" description="Polar residues" evidence="1">
    <location>
        <begin position="983"/>
        <end position="997"/>
    </location>
</feature>
<evidence type="ECO:0000313" key="3">
    <source>
        <dbReference type="EMBL" id="KAK7093431.1"/>
    </source>
</evidence>
<evidence type="ECO:0000259" key="2">
    <source>
        <dbReference type="PROSITE" id="PS50829"/>
    </source>
</evidence>
<feature type="region of interest" description="Disordered" evidence="1">
    <location>
        <begin position="616"/>
        <end position="695"/>
    </location>
</feature>
<keyword evidence="4" id="KW-1185">Reference proteome</keyword>
<dbReference type="SMART" id="SM00444">
    <property type="entry name" value="GYF"/>
    <property type="match status" value="1"/>
</dbReference>